<gene>
    <name evidence="2" type="ORF">Q605_AUC01009G0005</name>
</gene>
<feature type="compositionally biased region" description="Basic and acidic residues" evidence="1">
    <location>
        <begin position="25"/>
        <end position="44"/>
    </location>
</feature>
<evidence type="ECO:0000313" key="2">
    <source>
        <dbReference type="EMBL" id="ETJ02136.1"/>
    </source>
</evidence>
<evidence type="ECO:0000313" key="3">
    <source>
        <dbReference type="Proteomes" id="UP000018852"/>
    </source>
</evidence>
<feature type="region of interest" description="Disordered" evidence="1">
    <location>
        <begin position="1"/>
        <end position="44"/>
    </location>
</feature>
<dbReference type="Proteomes" id="UP000018852">
    <property type="component" value="Unassembled WGS sequence"/>
</dbReference>
<dbReference type="EMBL" id="AZLV01001009">
    <property type="protein sequence ID" value="ETJ02136.1"/>
    <property type="molecule type" value="Genomic_DNA"/>
</dbReference>
<evidence type="ECO:0000256" key="1">
    <source>
        <dbReference type="SAM" id="MobiDB-lite"/>
    </source>
</evidence>
<name>W1V8Y5_9ACTO</name>
<proteinExistence type="predicted"/>
<sequence>MAVGASLEGEWRKRGVGREPSGQRIRADGAPHLDGSRPGGVRDRELHLVKKDPFGLGDLVRRVEGTDASPDGPPVIDLLLRGAPDDVAGLTNEVEEATRGDDHARDLLGVGGARVGGESDADGVRVLDDLAPVDNGNGEGLVDTGDVGGVNVRVMEELAASAHVGNATVGPGGRLRVGAGRARRNREVGGHEVPVAGLSGQVFGIVRRSGGGGRGLGVGRA</sequence>
<protein>
    <submittedName>
        <fullName evidence="2">Uncharacterized protein</fullName>
    </submittedName>
</protein>
<comment type="caution">
    <text evidence="2">The sequence shown here is derived from an EMBL/GenBank/DDBJ whole genome shotgun (WGS) entry which is preliminary data.</text>
</comment>
<accession>W1V8Y5</accession>
<organism evidence="2 3">
    <name type="scientific">Actinomyces urogenitalis DORA_12</name>
    <dbReference type="NCBI Taxonomy" id="1403939"/>
    <lineage>
        <taxon>Bacteria</taxon>
        <taxon>Bacillati</taxon>
        <taxon>Actinomycetota</taxon>
        <taxon>Actinomycetes</taxon>
        <taxon>Actinomycetales</taxon>
        <taxon>Actinomycetaceae</taxon>
        <taxon>Actinomyces</taxon>
    </lineage>
</organism>
<reference evidence="2 3" key="1">
    <citation type="submission" date="2013-12" db="EMBL/GenBank/DDBJ databases">
        <title>A Varibaculum cambriense genome reconstructed from a premature infant gut community with otherwise low bacterial novelty that shifts toward anaerobic metabolism during the third week of life.</title>
        <authorList>
            <person name="Brown C.T."/>
            <person name="Sharon I."/>
            <person name="Thomas B.C."/>
            <person name="Castelle C.J."/>
            <person name="Morowitz M.J."/>
            <person name="Banfield J.F."/>
        </authorList>
    </citation>
    <scope>NUCLEOTIDE SEQUENCE [LARGE SCALE GENOMIC DNA]</scope>
    <source>
        <strain evidence="3">DORA_12</strain>
    </source>
</reference>
<dbReference type="AlphaFoldDB" id="W1V8Y5"/>